<organism evidence="2 3">
    <name type="scientific">Cephalotus follicularis</name>
    <name type="common">Albany pitcher plant</name>
    <dbReference type="NCBI Taxonomy" id="3775"/>
    <lineage>
        <taxon>Eukaryota</taxon>
        <taxon>Viridiplantae</taxon>
        <taxon>Streptophyta</taxon>
        <taxon>Embryophyta</taxon>
        <taxon>Tracheophyta</taxon>
        <taxon>Spermatophyta</taxon>
        <taxon>Magnoliopsida</taxon>
        <taxon>eudicotyledons</taxon>
        <taxon>Gunneridae</taxon>
        <taxon>Pentapetalae</taxon>
        <taxon>rosids</taxon>
        <taxon>fabids</taxon>
        <taxon>Oxalidales</taxon>
        <taxon>Cephalotaceae</taxon>
        <taxon>Cephalotus</taxon>
    </lineage>
</organism>
<dbReference type="Pfam" id="PF00248">
    <property type="entry name" value="Aldo_ket_red"/>
    <property type="match status" value="1"/>
</dbReference>
<reference evidence="3" key="1">
    <citation type="submission" date="2016-04" db="EMBL/GenBank/DDBJ databases">
        <title>Cephalotus genome sequencing.</title>
        <authorList>
            <person name="Fukushima K."/>
            <person name="Hasebe M."/>
            <person name="Fang X."/>
        </authorList>
    </citation>
    <scope>NUCLEOTIDE SEQUENCE [LARGE SCALE GENOMIC DNA]</scope>
    <source>
        <strain evidence="3">cv. St1</strain>
    </source>
</reference>
<dbReference type="AlphaFoldDB" id="A0A1Q3CPX7"/>
<evidence type="ECO:0000313" key="3">
    <source>
        <dbReference type="Proteomes" id="UP000187406"/>
    </source>
</evidence>
<dbReference type="Gene3D" id="3.20.20.100">
    <property type="entry name" value="NADP-dependent oxidoreductase domain"/>
    <property type="match status" value="1"/>
</dbReference>
<proteinExistence type="predicted"/>
<dbReference type="InterPro" id="IPR036812">
    <property type="entry name" value="NAD(P)_OxRdtase_dom_sf"/>
</dbReference>
<dbReference type="InParanoid" id="A0A1Q3CPX7"/>
<keyword evidence="3" id="KW-1185">Reference proteome</keyword>
<feature type="domain" description="NADP-dependent oxidoreductase" evidence="1">
    <location>
        <begin position="22"/>
        <end position="107"/>
    </location>
</feature>
<dbReference type="GO" id="GO:0016491">
    <property type="term" value="F:oxidoreductase activity"/>
    <property type="evidence" value="ECO:0007669"/>
    <property type="project" value="InterPro"/>
</dbReference>
<dbReference type="InterPro" id="IPR018170">
    <property type="entry name" value="Aldo/ket_reductase_CS"/>
</dbReference>
<dbReference type="PANTHER" id="PTHR11732">
    <property type="entry name" value="ALDO/KETO REDUCTASE"/>
    <property type="match status" value="1"/>
</dbReference>
<dbReference type="InterPro" id="IPR023210">
    <property type="entry name" value="NADP_OxRdtase_dom"/>
</dbReference>
<dbReference type="PROSITE" id="PS00798">
    <property type="entry name" value="ALDOKETO_REDUCTASE_1"/>
    <property type="match status" value="1"/>
</dbReference>
<dbReference type="STRING" id="3775.A0A1Q3CPX7"/>
<dbReference type="InterPro" id="IPR020471">
    <property type="entry name" value="AKR"/>
</dbReference>
<protein>
    <submittedName>
        <fullName evidence="2">Aldo_ket_red domain-containing protein</fullName>
    </submittedName>
</protein>
<dbReference type="SUPFAM" id="SSF51430">
    <property type="entry name" value="NAD(P)-linked oxidoreductase"/>
    <property type="match status" value="1"/>
</dbReference>
<accession>A0A1Q3CPX7</accession>
<evidence type="ECO:0000259" key="1">
    <source>
        <dbReference type="Pfam" id="PF00248"/>
    </source>
</evidence>
<feature type="non-terminal residue" evidence="2">
    <location>
        <position position="1"/>
    </location>
</feature>
<comment type="caution">
    <text evidence="2">The sequence shown here is derived from an EMBL/GenBank/DDBJ whole genome shotgun (WGS) entry which is preliminary data.</text>
</comment>
<sequence>TMTEIPEVTLRSSSGRRTMPVIGLGTAADPFNATAMKSAILEAIKLGYRHFDTASLYGSETTLGEAIAEALSLGLITSRHDLFVTSKLWCTDAHSHLVLPALKNSLK</sequence>
<gene>
    <name evidence="2" type="ORF">CFOL_v3_25762</name>
</gene>
<dbReference type="Proteomes" id="UP000187406">
    <property type="component" value="Unassembled WGS sequence"/>
</dbReference>
<name>A0A1Q3CPX7_CEPFO</name>
<evidence type="ECO:0000313" key="2">
    <source>
        <dbReference type="EMBL" id="GAV82310.1"/>
    </source>
</evidence>
<dbReference type="EMBL" id="BDDD01002603">
    <property type="protein sequence ID" value="GAV82310.1"/>
    <property type="molecule type" value="Genomic_DNA"/>
</dbReference>
<dbReference type="OrthoDB" id="416253at2759"/>